<feature type="compositionally biased region" description="Polar residues" evidence="1">
    <location>
        <begin position="16"/>
        <end position="34"/>
    </location>
</feature>
<evidence type="ECO:0000313" key="3">
    <source>
        <dbReference type="Proteomes" id="UP000054477"/>
    </source>
</evidence>
<evidence type="ECO:0000256" key="1">
    <source>
        <dbReference type="SAM" id="MobiDB-lite"/>
    </source>
</evidence>
<gene>
    <name evidence="2" type="ORF">K443DRAFT_3496</name>
</gene>
<reference evidence="3" key="2">
    <citation type="submission" date="2015-01" db="EMBL/GenBank/DDBJ databases">
        <title>Evolutionary Origins and Diversification of the Mycorrhizal Mutualists.</title>
        <authorList>
            <consortium name="DOE Joint Genome Institute"/>
            <consortium name="Mycorrhizal Genomics Consortium"/>
            <person name="Kohler A."/>
            <person name="Kuo A."/>
            <person name="Nagy L.G."/>
            <person name="Floudas D."/>
            <person name="Copeland A."/>
            <person name="Barry K.W."/>
            <person name="Cichocki N."/>
            <person name="Veneault-Fourrey C."/>
            <person name="LaButti K."/>
            <person name="Lindquist E.A."/>
            <person name="Lipzen A."/>
            <person name="Lundell T."/>
            <person name="Morin E."/>
            <person name="Murat C."/>
            <person name="Riley R."/>
            <person name="Ohm R."/>
            <person name="Sun H."/>
            <person name="Tunlid A."/>
            <person name="Henrissat B."/>
            <person name="Grigoriev I.V."/>
            <person name="Hibbett D.S."/>
            <person name="Martin F."/>
        </authorList>
    </citation>
    <scope>NUCLEOTIDE SEQUENCE [LARGE SCALE GENOMIC DNA]</scope>
    <source>
        <strain evidence="3">LaAM-08-1</strain>
    </source>
</reference>
<dbReference type="Proteomes" id="UP000054477">
    <property type="component" value="Unassembled WGS sequence"/>
</dbReference>
<evidence type="ECO:0000313" key="2">
    <source>
        <dbReference type="EMBL" id="KIK05946.1"/>
    </source>
</evidence>
<proteinExistence type="predicted"/>
<accession>A0A0C9XLM3</accession>
<reference evidence="2 3" key="1">
    <citation type="submission" date="2014-04" db="EMBL/GenBank/DDBJ databases">
        <authorList>
            <consortium name="DOE Joint Genome Institute"/>
            <person name="Kuo A."/>
            <person name="Kohler A."/>
            <person name="Nagy L.G."/>
            <person name="Floudas D."/>
            <person name="Copeland A."/>
            <person name="Barry K.W."/>
            <person name="Cichocki N."/>
            <person name="Veneault-Fourrey C."/>
            <person name="LaButti K."/>
            <person name="Lindquist E.A."/>
            <person name="Lipzen A."/>
            <person name="Lundell T."/>
            <person name="Morin E."/>
            <person name="Murat C."/>
            <person name="Sun H."/>
            <person name="Tunlid A."/>
            <person name="Henrissat B."/>
            <person name="Grigoriev I.V."/>
            <person name="Hibbett D.S."/>
            <person name="Martin F."/>
            <person name="Nordberg H.P."/>
            <person name="Cantor M.N."/>
            <person name="Hua S.X."/>
        </authorList>
    </citation>
    <scope>NUCLEOTIDE SEQUENCE [LARGE SCALE GENOMIC DNA]</scope>
    <source>
        <strain evidence="2 3">LaAM-08-1</strain>
    </source>
</reference>
<feature type="compositionally biased region" description="Basic and acidic residues" evidence="1">
    <location>
        <begin position="70"/>
        <end position="81"/>
    </location>
</feature>
<feature type="region of interest" description="Disordered" evidence="1">
    <location>
        <begin position="1"/>
        <end position="108"/>
    </location>
</feature>
<protein>
    <submittedName>
        <fullName evidence="2">Uncharacterized protein</fullName>
    </submittedName>
</protein>
<sequence length="147" mass="16289">MTPTNDNDAAAWPRNNDGTTTLMRPDSDTTNGTNGDERPTGPPPMTKPHTPQMATTAHRHPPDATTTPRWNDHDTRRDHDTITTCQRIQRNDHNVTHPSPSPSPSLLHPPSFYIPLPISIPPPRLHAPSLYTPLPSSMPLFHPPSIK</sequence>
<organism evidence="2 3">
    <name type="scientific">Laccaria amethystina LaAM-08-1</name>
    <dbReference type="NCBI Taxonomy" id="1095629"/>
    <lineage>
        <taxon>Eukaryota</taxon>
        <taxon>Fungi</taxon>
        <taxon>Dikarya</taxon>
        <taxon>Basidiomycota</taxon>
        <taxon>Agaricomycotina</taxon>
        <taxon>Agaricomycetes</taxon>
        <taxon>Agaricomycetidae</taxon>
        <taxon>Agaricales</taxon>
        <taxon>Agaricineae</taxon>
        <taxon>Hydnangiaceae</taxon>
        <taxon>Laccaria</taxon>
    </lineage>
</organism>
<dbReference type="HOGENOM" id="CLU_1768385_0_0_1"/>
<dbReference type="EMBL" id="KN838556">
    <property type="protein sequence ID" value="KIK05946.1"/>
    <property type="molecule type" value="Genomic_DNA"/>
</dbReference>
<name>A0A0C9XLM3_9AGAR</name>
<dbReference type="AlphaFoldDB" id="A0A0C9XLM3"/>
<keyword evidence="3" id="KW-1185">Reference proteome</keyword>